<dbReference type="Pfam" id="PF06961">
    <property type="entry name" value="DUF1294"/>
    <property type="match status" value="1"/>
</dbReference>
<keyword evidence="1" id="KW-1133">Transmembrane helix</keyword>
<feature type="transmembrane region" description="Helical" evidence="1">
    <location>
        <begin position="6"/>
        <end position="22"/>
    </location>
</feature>
<accession>A0ABS2P0V0</accession>
<evidence type="ECO:0000256" key="1">
    <source>
        <dbReference type="SAM" id="Phobius"/>
    </source>
</evidence>
<comment type="caution">
    <text evidence="2">The sequence shown here is derived from an EMBL/GenBank/DDBJ whole genome shotgun (WGS) entry which is preliminary data.</text>
</comment>
<gene>
    <name evidence="2" type="ORF">JOC95_002388</name>
</gene>
<reference evidence="2 3" key="1">
    <citation type="submission" date="2021-01" db="EMBL/GenBank/DDBJ databases">
        <title>Genomic Encyclopedia of Type Strains, Phase IV (KMG-IV): sequencing the most valuable type-strain genomes for metagenomic binning, comparative biology and taxonomic classification.</title>
        <authorList>
            <person name="Goeker M."/>
        </authorList>
    </citation>
    <scope>NUCLEOTIDE SEQUENCE [LARGE SCALE GENOMIC DNA]</scope>
    <source>
        <strain evidence="2 3">DSM 25879</strain>
    </source>
</reference>
<feature type="transmembrane region" description="Helical" evidence="1">
    <location>
        <begin position="66"/>
        <end position="88"/>
    </location>
</feature>
<dbReference type="InterPro" id="IPR012156">
    <property type="entry name" value="Cold_shock_CspA"/>
</dbReference>
<organism evidence="2 3">
    <name type="scientific">Sutcliffiella tianshenii</name>
    <dbReference type="NCBI Taxonomy" id="1463404"/>
    <lineage>
        <taxon>Bacteria</taxon>
        <taxon>Bacillati</taxon>
        <taxon>Bacillota</taxon>
        <taxon>Bacilli</taxon>
        <taxon>Bacillales</taxon>
        <taxon>Bacillaceae</taxon>
        <taxon>Sutcliffiella</taxon>
    </lineage>
</organism>
<dbReference type="RefSeq" id="WP_204416260.1">
    <property type="nucleotide sequence ID" value="NZ_JAFBED010000004.1"/>
</dbReference>
<dbReference type="InterPro" id="IPR010718">
    <property type="entry name" value="DUF1294"/>
</dbReference>
<evidence type="ECO:0000313" key="2">
    <source>
        <dbReference type="EMBL" id="MBM7620535.1"/>
    </source>
</evidence>
<keyword evidence="1" id="KW-0472">Membrane</keyword>
<protein>
    <submittedName>
        <fullName evidence="2">Uncharacterized membrane protein YsdA (DUF1294 family)</fullName>
    </submittedName>
</protein>
<evidence type="ECO:0000313" key="3">
    <source>
        <dbReference type="Proteomes" id="UP000737402"/>
    </source>
</evidence>
<dbReference type="Proteomes" id="UP000737402">
    <property type="component" value="Unassembled WGS sequence"/>
</dbReference>
<dbReference type="PIRSF" id="PIRSF002599">
    <property type="entry name" value="Cold_shock_A"/>
    <property type="match status" value="1"/>
</dbReference>
<dbReference type="EMBL" id="JAFBED010000004">
    <property type="protein sequence ID" value="MBM7620535.1"/>
    <property type="molecule type" value="Genomic_DNA"/>
</dbReference>
<keyword evidence="1" id="KW-0812">Transmembrane</keyword>
<keyword evidence="3" id="KW-1185">Reference proteome</keyword>
<sequence>MELFITIYILINILAFLMMKVDKKRAVNQEWRIAESKLWTVSFIGGALGSWMGMRTYRHKTKHFPFKYGLPLLTFLQVGLISYILIVLT</sequence>
<name>A0ABS2P0V0_9BACI</name>
<proteinExistence type="predicted"/>